<sequence>MHPRYGAKIDKHLLSSPTATAVSFVLSRWTRNIIAHFNTRNSSSHFGSSYSLLLSLLIIMSNDTNEVITMTTSRRASYTSKADGSKVAPTREPSSHHTEHVPLMTIQSLVRSAEATSTIDDDTLYNVCRMAVQHGRPRAHANALASMTRSRSTRGRLSYEELHHLMAATISGVEMCDYIPGPAGTQDNSGRSRRAQKVLVNFCPIPRMHYFYNALTLPEVSQNYFDDIYLRPSASLLAPSVPSSRGHHHHHHRIEATEANGCHHQSSSSSSSVGRRLSTVKGTENVATTPNASSAGLSETVIPSDVSASSVAAVNHSTEDSPNPSGASAAAAPANESGTAASDGGAPQ</sequence>
<organism evidence="2">
    <name type="scientific">Oxyrrhis marina</name>
    <name type="common">Dinoflagellate</name>
    <dbReference type="NCBI Taxonomy" id="2969"/>
    <lineage>
        <taxon>Eukaryota</taxon>
        <taxon>Sar</taxon>
        <taxon>Alveolata</taxon>
        <taxon>Dinophyceae</taxon>
        <taxon>Oxyrrhinales</taxon>
        <taxon>Oxyrrhinaceae</taxon>
        <taxon>Oxyrrhis</taxon>
    </lineage>
</organism>
<protein>
    <submittedName>
        <fullName evidence="2">Uncharacterized protein</fullName>
    </submittedName>
</protein>
<evidence type="ECO:0000313" key="2">
    <source>
        <dbReference type="EMBL" id="CAE0615211.1"/>
    </source>
</evidence>
<evidence type="ECO:0000256" key="1">
    <source>
        <dbReference type="SAM" id="MobiDB-lite"/>
    </source>
</evidence>
<name>A0A7S3UHJ7_OXYMA</name>
<feature type="region of interest" description="Disordered" evidence="1">
    <location>
        <begin position="78"/>
        <end position="99"/>
    </location>
</feature>
<dbReference type="EMBL" id="HBIT01002577">
    <property type="protein sequence ID" value="CAE0615211.1"/>
    <property type="molecule type" value="Transcribed_RNA"/>
</dbReference>
<accession>A0A7S3UHJ7</accession>
<feature type="region of interest" description="Disordered" evidence="1">
    <location>
        <begin position="239"/>
        <end position="348"/>
    </location>
</feature>
<reference evidence="2" key="1">
    <citation type="submission" date="2021-01" db="EMBL/GenBank/DDBJ databases">
        <authorList>
            <person name="Corre E."/>
            <person name="Pelletier E."/>
            <person name="Niang G."/>
            <person name="Scheremetjew M."/>
            <person name="Finn R."/>
            <person name="Kale V."/>
            <person name="Holt S."/>
            <person name="Cochrane G."/>
            <person name="Meng A."/>
            <person name="Brown T."/>
            <person name="Cohen L."/>
        </authorList>
    </citation>
    <scope>NUCLEOTIDE SEQUENCE</scope>
    <source>
        <strain evidence="2">CCMP1795</strain>
    </source>
</reference>
<proteinExistence type="predicted"/>
<dbReference type="AlphaFoldDB" id="A0A7S3UHJ7"/>
<feature type="compositionally biased region" description="Polar residues" evidence="1">
    <location>
        <begin position="280"/>
        <end position="297"/>
    </location>
</feature>
<gene>
    <name evidence="2" type="ORF">OMAR00292_LOCUS1086</name>
</gene>
<feature type="compositionally biased region" description="Low complexity" evidence="1">
    <location>
        <begin position="321"/>
        <end position="342"/>
    </location>
</feature>